<name>A0A077ZC34_TRITR</name>
<dbReference type="EMBL" id="HG806011">
    <property type="protein sequence ID" value="CDW56135.1"/>
    <property type="molecule type" value="Genomic_DNA"/>
</dbReference>
<feature type="coiled-coil region" evidence="1">
    <location>
        <begin position="56"/>
        <end position="83"/>
    </location>
</feature>
<reference evidence="3" key="1">
    <citation type="submission" date="2014-01" db="EMBL/GenBank/DDBJ databases">
        <authorList>
            <person name="Aslett M."/>
        </authorList>
    </citation>
    <scope>NUCLEOTIDE SEQUENCE</scope>
</reference>
<evidence type="ECO:0000313" key="3">
    <source>
        <dbReference type="EMBL" id="CDW56135.1"/>
    </source>
</evidence>
<dbReference type="AlphaFoldDB" id="A0A077ZC34"/>
<keyword evidence="1" id="KW-0175">Coiled coil</keyword>
<sequence length="573" mass="65458">MLVQNRQGELNSLTIENETLRSQLSTQRSLAKSWQDKYTDLEKSMLASNREWEQIFKEQVERIDLLQMEKRQLSDNLDEEATLREVSNFYQSYLHRLAICPFKISKNKCSDQKKLIKNLLIKFRTLKECTERLNIKLKTCESCLAECMTAKEQSAQLANRLESCMQMLKEQKLRNDWLSVEVCRMNDAGNVHRRFTSTPRTVDGHFKQGNVLISSDEEVRENHDHHSGLKRSLENDLSNINNPEVNGVELYLDQDSPSNTSAKVQEILRNSSSRQHRRFIAILKRIILIEDTPCKYERSLSCDTFASVNCDDKTALETDKAEEADTYFKKQLNLNNATSHAEDNLLSSSSMLVLSCRQISFGPIYNDVSHEEHKSENPATEETVFKRPATPPKLNSEVKADETISSIEPASISTTSSSSGTPSWRKWNRRLSLLNERNRRYPPHLKSSYPIETQGIIDTSLEEQLKQSDGLPMNSVLRAVDCLETSGTEVRDHFPPGKNYHNDEIVQKKKSDKSAMRMALLSAKKAISNRLSKTQSPAVSVGEKTRRPPTAFFIGNTPRKAKKLKNKTVNVLQ</sequence>
<organism evidence="3 4">
    <name type="scientific">Trichuris trichiura</name>
    <name type="common">Whipworm</name>
    <name type="synonym">Trichocephalus trichiurus</name>
    <dbReference type="NCBI Taxonomy" id="36087"/>
    <lineage>
        <taxon>Eukaryota</taxon>
        <taxon>Metazoa</taxon>
        <taxon>Ecdysozoa</taxon>
        <taxon>Nematoda</taxon>
        <taxon>Enoplea</taxon>
        <taxon>Dorylaimia</taxon>
        <taxon>Trichinellida</taxon>
        <taxon>Trichuridae</taxon>
        <taxon>Trichuris</taxon>
    </lineage>
</organism>
<proteinExistence type="predicted"/>
<gene>
    <name evidence="3" type="ORF">TTRE_0000441001</name>
</gene>
<accession>A0A077ZC34</accession>
<feature type="compositionally biased region" description="Low complexity" evidence="2">
    <location>
        <begin position="403"/>
        <end position="423"/>
    </location>
</feature>
<evidence type="ECO:0000313" key="4">
    <source>
        <dbReference type="Proteomes" id="UP000030665"/>
    </source>
</evidence>
<feature type="region of interest" description="Disordered" evidence="2">
    <location>
        <begin position="370"/>
        <end position="424"/>
    </location>
</feature>
<protein>
    <submittedName>
        <fullName evidence="3">Uncharacterized protein</fullName>
    </submittedName>
</protein>
<evidence type="ECO:0000256" key="2">
    <source>
        <dbReference type="SAM" id="MobiDB-lite"/>
    </source>
</evidence>
<keyword evidence="4" id="KW-1185">Reference proteome</keyword>
<feature type="region of interest" description="Disordered" evidence="2">
    <location>
        <begin position="529"/>
        <end position="550"/>
    </location>
</feature>
<evidence type="ECO:0000256" key="1">
    <source>
        <dbReference type="SAM" id="Coils"/>
    </source>
</evidence>
<dbReference type="OrthoDB" id="10400937at2759"/>
<dbReference type="Proteomes" id="UP000030665">
    <property type="component" value="Unassembled WGS sequence"/>
</dbReference>
<feature type="compositionally biased region" description="Polar residues" evidence="2">
    <location>
        <begin position="529"/>
        <end position="538"/>
    </location>
</feature>
<reference evidence="3" key="2">
    <citation type="submission" date="2014-03" db="EMBL/GenBank/DDBJ databases">
        <title>The whipworm genome and dual-species transcriptomics of an intimate host-pathogen interaction.</title>
        <authorList>
            <person name="Foth B.J."/>
            <person name="Tsai I.J."/>
            <person name="Reid A.J."/>
            <person name="Bancroft A.J."/>
            <person name="Nichol S."/>
            <person name="Tracey A."/>
            <person name="Holroyd N."/>
            <person name="Cotton J.A."/>
            <person name="Stanley E.J."/>
            <person name="Zarowiecki M."/>
            <person name="Liu J.Z."/>
            <person name="Huckvale T."/>
            <person name="Cooper P.J."/>
            <person name="Grencis R.K."/>
            <person name="Berriman M."/>
        </authorList>
    </citation>
    <scope>NUCLEOTIDE SEQUENCE [LARGE SCALE GENOMIC DNA]</scope>
</reference>